<dbReference type="OrthoDB" id="3252676at2"/>
<evidence type="ECO:0000259" key="5">
    <source>
        <dbReference type="PROSITE" id="PS50931"/>
    </source>
</evidence>
<dbReference type="PANTHER" id="PTHR30419">
    <property type="entry name" value="HTH-TYPE TRANSCRIPTIONAL REGULATOR YBHD"/>
    <property type="match status" value="1"/>
</dbReference>
<proteinExistence type="inferred from homology"/>
<reference evidence="7" key="1">
    <citation type="submission" date="2016-11" db="EMBL/GenBank/DDBJ databases">
        <authorList>
            <person name="Varghese N."/>
            <person name="Submissions S."/>
        </authorList>
    </citation>
    <scope>NUCLEOTIDE SEQUENCE [LARGE SCALE GENOMIC DNA]</scope>
    <source>
        <strain evidence="7">DSM 29327</strain>
    </source>
</reference>
<keyword evidence="2" id="KW-0805">Transcription regulation</keyword>
<dbReference type="InterPro" id="IPR005119">
    <property type="entry name" value="LysR_subst-bd"/>
</dbReference>
<evidence type="ECO:0000256" key="1">
    <source>
        <dbReference type="ARBA" id="ARBA00009437"/>
    </source>
</evidence>
<accession>A0A1M6WSE7</accession>
<sequence>MSIKIEMLRCFRTVADHGSLAEAATALGRTPSAVSMMLKQFEDHIGAPLFETARKSRLTPLGELVQIEASRELAHFDRTISAIEGLSRAELGHVRLAVTPSVAQAVMPPILQSYMTAHPGVRIDMSDSDSASVQRELTAERADIGLASLPPMPGFDRHLVFTDAFGLVCRADDPLTRAWKTLGWGNLAGENFIANGLCQHITDADFAPILANSMLMVHNTTSILSLVRAGVGVTVLPELTVLPEFSDLAFLPLTDSTARREVWMVTQPEKMLTPAARVLARTIRQAKISVDGG</sequence>
<dbReference type="Proteomes" id="UP000184191">
    <property type="component" value="Unassembled WGS sequence"/>
</dbReference>
<dbReference type="InterPro" id="IPR050950">
    <property type="entry name" value="HTH-type_LysR_regulators"/>
</dbReference>
<evidence type="ECO:0000313" key="7">
    <source>
        <dbReference type="Proteomes" id="UP000184191"/>
    </source>
</evidence>
<dbReference type="AlphaFoldDB" id="A0A1M6WSE7"/>
<keyword evidence="3 6" id="KW-0238">DNA-binding</keyword>
<dbReference type="PROSITE" id="PS50931">
    <property type="entry name" value="HTH_LYSR"/>
    <property type="match status" value="1"/>
</dbReference>
<dbReference type="EMBL" id="FRBN01000003">
    <property type="protein sequence ID" value="SHK96692.1"/>
    <property type="molecule type" value="Genomic_DNA"/>
</dbReference>
<dbReference type="SUPFAM" id="SSF46785">
    <property type="entry name" value="Winged helix' DNA-binding domain"/>
    <property type="match status" value="1"/>
</dbReference>
<evidence type="ECO:0000256" key="4">
    <source>
        <dbReference type="ARBA" id="ARBA00023163"/>
    </source>
</evidence>
<dbReference type="InterPro" id="IPR036390">
    <property type="entry name" value="WH_DNA-bd_sf"/>
</dbReference>
<dbReference type="STRING" id="1054996.SAMN05444414_10383"/>
<evidence type="ECO:0000256" key="2">
    <source>
        <dbReference type="ARBA" id="ARBA00023015"/>
    </source>
</evidence>
<dbReference type="PANTHER" id="PTHR30419:SF8">
    <property type="entry name" value="NITROGEN ASSIMILATION TRANSCRIPTIONAL ACTIVATOR-RELATED"/>
    <property type="match status" value="1"/>
</dbReference>
<dbReference type="Pfam" id="PF00126">
    <property type="entry name" value="HTH_1"/>
    <property type="match status" value="1"/>
</dbReference>
<dbReference type="GO" id="GO:0003700">
    <property type="term" value="F:DNA-binding transcription factor activity"/>
    <property type="evidence" value="ECO:0007669"/>
    <property type="project" value="InterPro"/>
</dbReference>
<dbReference type="Pfam" id="PF03466">
    <property type="entry name" value="LysR_substrate"/>
    <property type="match status" value="1"/>
</dbReference>
<dbReference type="SUPFAM" id="SSF53850">
    <property type="entry name" value="Periplasmic binding protein-like II"/>
    <property type="match status" value="1"/>
</dbReference>
<gene>
    <name evidence="6" type="ORF">SAMN05444414_10383</name>
</gene>
<protein>
    <submittedName>
        <fullName evidence="6">DNA-binding transcriptional regulator, LysR family</fullName>
    </submittedName>
</protein>
<dbReference type="InterPro" id="IPR000847">
    <property type="entry name" value="LysR_HTH_N"/>
</dbReference>
<feature type="domain" description="HTH lysR-type" evidence="5">
    <location>
        <begin position="3"/>
        <end position="61"/>
    </location>
</feature>
<dbReference type="Gene3D" id="3.40.190.10">
    <property type="entry name" value="Periplasmic binding protein-like II"/>
    <property type="match status" value="2"/>
</dbReference>
<comment type="similarity">
    <text evidence="1">Belongs to the LysR transcriptional regulatory family.</text>
</comment>
<keyword evidence="7" id="KW-1185">Reference proteome</keyword>
<organism evidence="6 7">
    <name type="scientific">Roseovarius marisflavi</name>
    <dbReference type="NCBI Taxonomy" id="1054996"/>
    <lineage>
        <taxon>Bacteria</taxon>
        <taxon>Pseudomonadati</taxon>
        <taxon>Pseudomonadota</taxon>
        <taxon>Alphaproteobacteria</taxon>
        <taxon>Rhodobacterales</taxon>
        <taxon>Roseobacteraceae</taxon>
        <taxon>Roseovarius</taxon>
    </lineage>
</organism>
<evidence type="ECO:0000313" key="6">
    <source>
        <dbReference type="EMBL" id="SHK96692.1"/>
    </source>
</evidence>
<dbReference type="GO" id="GO:0003677">
    <property type="term" value="F:DNA binding"/>
    <property type="evidence" value="ECO:0007669"/>
    <property type="project" value="UniProtKB-KW"/>
</dbReference>
<keyword evidence="4" id="KW-0804">Transcription</keyword>
<dbReference type="RefSeq" id="WP_073195367.1">
    <property type="nucleotide sequence ID" value="NZ_FRBN01000003.1"/>
</dbReference>
<evidence type="ECO:0000256" key="3">
    <source>
        <dbReference type="ARBA" id="ARBA00023125"/>
    </source>
</evidence>
<name>A0A1M6WSE7_9RHOB</name>
<dbReference type="GO" id="GO:0005829">
    <property type="term" value="C:cytosol"/>
    <property type="evidence" value="ECO:0007669"/>
    <property type="project" value="TreeGrafter"/>
</dbReference>
<dbReference type="InterPro" id="IPR036388">
    <property type="entry name" value="WH-like_DNA-bd_sf"/>
</dbReference>
<dbReference type="Gene3D" id="1.10.10.10">
    <property type="entry name" value="Winged helix-like DNA-binding domain superfamily/Winged helix DNA-binding domain"/>
    <property type="match status" value="1"/>
</dbReference>